<keyword evidence="1" id="KW-0812">Transmembrane</keyword>
<feature type="transmembrane region" description="Helical" evidence="1">
    <location>
        <begin position="322"/>
        <end position="341"/>
    </location>
</feature>
<evidence type="ECO:0000313" key="3">
    <source>
        <dbReference type="Proteomes" id="UP000092495"/>
    </source>
</evidence>
<dbReference type="STRING" id="414778.BCM40_03555"/>
<dbReference type="OrthoDB" id="7069095at2"/>
<sequence>MTISYLIYISAVVLSVFFAFLAQKFKKSDKPQPIFIFMSMLPLIFIMGFRDVSIGVDGYSYLNGYINANSTNIFQYYGSNITEPGFYVLYKISYFLGDFQWLFILTATITICFFYKAMSYEINNISFALVIFIFATTQYFYYFGILRMGIAVSIIAFAYRYIIENDKKKFIIFVGIATMFHYSALFSFILLFLSKNNQNVFKRNNILKIVLMIPVSFFVIKYLVFPFITADRYQGYIASSGIIGTSFVSSLPLLLVFLIFFNKSIKNNRNYRFYFFLFVIKVITEIFAPIIGIGRMVWYVNLSIVFLFPSLIKMCKERELKFLVFILIVSYCLLYSYSAYFGESFRGSYMLPYKIFFGE</sequence>
<proteinExistence type="predicted"/>
<feature type="transmembrane region" description="Helical" evidence="1">
    <location>
        <begin position="297"/>
        <end position="315"/>
    </location>
</feature>
<keyword evidence="3" id="KW-1185">Reference proteome</keyword>
<accession>A0A1C7EFL6</accession>
<evidence type="ECO:0000313" key="2">
    <source>
        <dbReference type="EMBL" id="ANU22485.1"/>
    </source>
</evidence>
<protein>
    <recommendedName>
        <fullName evidence="4">EpsG family protein</fullName>
    </recommendedName>
</protein>
<dbReference type="Pfam" id="PF14897">
    <property type="entry name" value="EpsG"/>
    <property type="match status" value="1"/>
</dbReference>
<dbReference type="InterPro" id="IPR049458">
    <property type="entry name" value="EpsG-like"/>
</dbReference>
<reference evidence="2" key="1">
    <citation type="submission" date="2016-10" db="EMBL/GenBank/DDBJ databases">
        <authorList>
            <person name="See-Too W.S."/>
        </authorList>
    </citation>
    <scope>NUCLEOTIDE SEQUENCE</scope>
    <source>
        <strain evidence="2">DSM 22276</strain>
    </source>
</reference>
<evidence type="ECO:0008006" key="4">
    <source>
        <dbReference type="Google" id="ProtNLM"/>
    </source>
</evidence>
<name>A0A1C7EFL6_9BACL</name>
<feature type="transmembrane region" description="Helical" evidence="1">
    <location>
        <begin position="99"/>
        <end position="118"/>
    </location>
</feature>
<dbReference type="RefSeq" id="WP_065525592.1">
    <property type="nucleotide sequence ID" value="NZ_CP016543.2"/>
</dbReference>
<feature type="transmembrane region" description="Helical" evidence="1">
    <location>
        <begin position="236"/>
        <end position="261"/>
    </location>
</feature>
<organism evidence="2 3">
    <name type="scientific">Planococcus donghaensis</name>
    <dbReference type="NCBI Taxonomy" id="414778"/>
    <lineage>
        <taxon>Bacteria</taxon>
        <taxon>Bacillati</taxon>
        <taxon>Bacillota</taxon>
        <taxon>Bacilli</taxon>
        <taxon>Bacillales</taxon>
        <taxon>Caryophanaceae</taxon>
        <taxon>Planococcus</taxon>
    </lineage>
</organism>
<feature type="transmembrane region" description="Helical" evidence="1">
    <location>
        <begin position="171"/>
        <end position="193"/>
    </location>
</feature>
<feature type="transmembrane region" description="Helical" evidence="1">
    <location>
        <begin position="6"/>
        <end position="22"/>
    </location>
</feature>
<dbReference type="Proteomes" id="UP000092495">
    <property type="component" value="Chromosome"/>
</dbReference>
<dbReference type="KEGG" id="pdg:BCM40_03555"/>
<keyword evidence="1" id="KW-0472">Membrane</keyword>
<feature type="transmembrane region" description="Helical" evidence="1">
    <location>
        <begin position="139"/>
        <end position="159"/>
    </location>
</feature>
<feature type="transmembrane region" description="Helical" evidence="1">
    <location>
        <begin position="34"/>
        <end position="52"/>
    </location>
</feature>
<evidence type="ECO:0000256" key="1">
    <source>
        <dbReference type="SAM" id="Phobius"/>
    </source>
</evidence>
<feature type="transmembrane region" description="Helical" evidence="1">
    <location>
        <begin position="205"/>
        <end position="224"/>
    </location>
</feature>
<keyword evidence="1" id="KW-1133">Transmembrane helix</keyword>
<gene>
    <name evidence="2" type="ORF">BCM40_03555</name>
</gene>
<dbReference type="AlphaFoldDB" id="A0A1C7EFL6"/>
<dbReference type="EMBL" id="CP016543">
    <property type="protein sequence ID" value="ANU22485.1"/>
    <property type="molecule type" value="Genomic_DNA"/>
</dbReference>
<feature type="transmembrane region" description="Helical" evidence="1">
    <location>
        <begin position="273"/>
        <end position="291"/>
    </location>
</feature>